<evidence type="ECO:0000313" key="7">
    <source>
        <dbReference type="Proteomes" id="UP000535491"/>
    </source>
</evidence>
<keyword evidence="3 6" id="KW-0808">Transferase</keyword>
<dbReference type="PANTHER" id="PTHR42790">
    <property type="entry name" value="AMINOTRANSFERASE"/>
    <property type="match status" value="1"/>
</dbReference>
<protein>
    <submittedName>
        <fullName evidence="6">Aminotransferase class I/II-fold pyridoxal phosphate-dependent enzyme</fullName>
    </submittedName>
</protein>
<keyword evidence="2 6" id="KW-0032">Aminotransferase</keyword>
<evidence type="ECO:0000256" key="4">
    <source>
        <dbReference type="ARBA" id="ARBA00022898"/>
    </source>
</evidence>
<evidence type="ECO:0000256" key="1">
    <source>
        <dbReference type="ARBA" id="ARBA00001933"/>
    </source>
</evidence>
<comment type="caution">
    <text evidence="6">The sequence shown here is derived from an EMBL/GenBank/DDBJ whole genome shotgun (WGS) entry which is preliminary data.</text>
</comment>
<dbReference type="Pfam" id="PF00155">
    <property type="entry name" value="Aminotran_1_2"/>
    <property type="match status" value="1"/>
</dbReference>
<dbReference type="SUPFAM" id="SSF53383">
    <property type="entry name" value="PLP-dependent transferases"/>
    <property type="match status" value="1"/>
</dbReference>
<feature type="domain" description="Aminotransferase class I/classII large" evidence="5">
    <location>
        <begin position="8"/>
        <end position="192"/>
    </location>
</feature>
<evidence type="ECO:0000259" key="5">
    <source>
        <dbReference type="Pfam" id="PF00155"/>
    </source>
</evidence>
<gene>
    <name evidence="6" type="ORF">H1191_11320</name>
</gene>
<dbReference type="Gene3D" id="3.40.640.10">
    <property type="entry name" value="Type I PLP-dependent aspartate aminotransferase-like (Major domain)"/>
    <property type="match status" value="1"/>
</dbReference>
<evidence type="ECO:0000313" key="6">
    <source>
        <dbReference type="EMBL" id="MBA4494898.1"/>
    </source>
</evidence>
<dbReference type="InterPro" id="IPR015421">
    <property type="entry name" value="PyrdxlP-dep_Trfase_major"/>
</dbReference>
<name>A0A7W2A9H1_9BACL</name>
<dbReference type="InterPro" id="IPR015424">
    <property type="entry name" value="PyrdxlP-dep_Trfase"/>
</dbReference>
<comment type="cofactor">
    <cofactor evidence="1">
        <name>pyridoxal 5'-phosphate</name>
        <dbReference type="ChEBI" id="CHEBI:597326"/>
    </cofactor>
</comment>
<dbReference type="GO" id="GO:1901605">
    <property type="term" value="P:alpha-amino acid metabolic process"/>
    <property type="evidence" value="ECO:0007669"/>
    <property type="project" value="TreeGrafter"/>
</dbReference>
<organism evidence="6 7">
    <name type="scientific">Paenactinomyces guangxiensis</name>
    <dbReference type="NCBI Taxonomy" id="1490290"/>
    <lineage>
        <taxon>Bacteria</taxon>
        <taxon>Bacillati</taxon>
        <taxon>Bacillota</taxon>
        <taxon>Bacilli</taxon>
        <taxon>Bacillales</taxon>
        <taxon>Thermoactinomycetaceae</taxon>
        <taxon>Paenactinomyces</taxon>
    </lineage>
</organism>
<keyword evidence="7" id="KW-1185">Reference proteome</keyword>
<dbReference type="Proteomes" id="UP000535491">
    <property type="component" value="Unassembled WGS sequence"/>
</dbReference>
<dbReference type="GO" id="GO:0030170">
    <property type="term" value="F:pyridoxal phosphate binding"/>
    <property type="evidence" value="ECO:0007669"/>
    <property type="project" value="InterPro"/>
</dbReference>
<dbReference type="InterPro" id="IPR004839">
    <property type="entry name" value="Aminotransferase_I/II_large"/>
</dbReference>
<evidence type="ECO:0000256" key="3">
    <source>
        <dbReference type="ARBA" id="ARBA00022679"/>
    </source>
</evidence>
<evidence type="ECO:0000256" key="2">
    <source>
        <dbReference type="ARBA" id="ARBA00022576"/>
    </source>
</evidence>
<dbReference type="Gene3D" id="3.90.1150.10">
    <property type="entry name" value="Aspartate Aminotransferase, domain 1"/>
    <property type="match status" value="1"/>
</dbReference>
<keyword evidence="4" id="KW-0663">Pyridoxal phosphate</keyword>
<dbReference type="InterPro" id="IPR015422">
    <property type="entry name" value="PyrdxlP-dep_Trfase_small"/>
</dbReference>
<dbReference type="AlphaFoldDB" id="A0A7W2A9H1"/>
<sequence>MNFSIIEDGYYSELYFTPLPPATLFTMASDLPSNRRVSVFYFSSFSTILHPNLRIGYLVIPPEWAKRFQYARDTTTSLVSQQLLLQLWETIQLPEYLAQLRKKLCYARNRMIESLEEWIPQGYTYSYPQMGVSGWVYAPAAFNGLDFFERCLAEHVFVMPDEAFAAEDPVPGFQVKFGHIPPQMLDEGIKRIGRVLQSNFRTSRQ</sequence>
<dbReference type="PANTHER" id="PTHR42790:SF19">
    <property type="entry name" value="KYNURENINE_ALPHA-AMINOADIPATE AMINOTRANSFERASE, MITOCHONDRIAL"/>
    <property type="match status" value="1"/>
</dbReference>
<dbReference type="GO" id="GO:0008483">
    <property type="term" value="F:transaminase activity"/>
    <property type="evidence" value="ECO:0007669"/>
    <property type="project" value="UniProtKB-KW"/>
</dbReference>
<proteinExistence type="predicted"/>
<dbReference type="RefSeq" id="WP_181752130.1">
    <property type="nucleotide sequence ID" value="NZ_JACEIQ010000010.1"/>
</dbReference>
<dbReference type="InterPro" id="IPR050859">
    <property type="entry name" value="Class-I_PLP-dep_aminotransf"/>
</dbReference>
<reference evidence="6 7" key="1">
    <citation type="submission" date="2020-07" db="EMBL/GenBank/DDBJ databases">
        <authorList>
            <person name="Feng H."/>
        </authorList>
    </citation>
    <scope>NUCLEOTIDE SEQUENCE [LARGE SCALE GENOMIC DNA]</scope>
    <source>
        <strain evidence="7">s-10</strain>
    </source>
</reference>
<dbReference type="EMBL" id="JACEIQ010000010">
    <property type="protein sequence ID" value="MBA4494898.1"/>
    <property type="molecule type" value="Genomic_DNA"/>
</dbReference>
<accession>A0A7W2A9H1</accession>